<dbReference type="Proteomes" id="UP000324897">
    <property type="component" value="Unassembled WGS sequence"/>
</dbReference>
<keyword evidence="2" id="KW-1133">Transmembrane helix</keyword>
<evidence type="ECO:0000313" key="3">
    <source>
        <dbReference type="EMBL" id="TVU02788.1"/>
    </source>
</evidence>
<protein>
    <submittedName>
        <fullName evidence="3">Uncharacterized protein</fullName>
    </submittedName>
</protein>
<feature type="transmembrane region" description="Helical" evidence="2">
    <location>
        <begin position="219"/>
        <end position="252"/>
    </location>
</feature>
<proteinExistence type="predicted"/>
<evidence type="ECO:0000256" key="2">
    <source>
        <dbReference type="SAM" id="Phobius"/>
    </source>
</evidence>
<evidence type="ECO:0000256" key="1">
    <source>
        <dbReference type="SAM" id="MobiDB-lite"/>
    </source>
</evidence>
<accession>A0A5J9SUY5</accession>
<gene>
    <name evidence="3" type="ORF">EJB05_51703</name>
</gene>
<keyword evidence="2" id="KW-0472">Membrane</keyword>
<dbReference type="EMBL" id="RWGY01000276">
    <property type="protein sequence ID" value="TVU02788.1"/>
    <property type="molecule type" value="Genomic_DNA"/>
</dbReference>
<keyword evidence="4" id="KW-1185">Reference proteome</keyword>
<name>A0A5J9SUY5_9POAL</name>
<dbReference type="AlphaFoldDB" id="A0A5J9SUY5"/>
<feature type="transmembrane region" description="Helical" evidence="2">
    <location>
        <begin position="125"/>
        <end position="145"/>
    </location>
</feature>
<sequence length="288" mass="31974">QSPRRLISGARRRPRRHSEDAGSFPATTATDCSSAAQMDVGQKLEEVKEALFQKFPSGATLLTKDYEKNVANANETPEKKESKGVRMKGYRSICQYGLGSMFWTAASGVLAVLEEEKLPAVTEKIHYCAIYFAISLGVMLTGLAASTFHDSFPLAPCFAGLGAWKAFMFVLATFHLASFKFHSNVDQCMLSMILSGLVVTFFWALGVQDPLPFHIIAKFIIWLVGVAIWCLVFLLYCIVFALYGIGCFFIWLWDNAREGCTSLKKDFAARFKKADIHMGQATKIMKTG</sequence>
<reference evidence="3 4" key="1">
    <citation type="journal article" date="2019" name="Sci. Rep.">
        <title>A high-quality genome of Eragrostis curvula grass provides insights into Poaceae evolution and supports new strategies to enhance forage quality.</title>
        <authorList>
            <person name="Carballo J."/>
            <person name="Santos B.A.C.M."/>
            <person name="Zappacosta D."/>
            <person name="Garbus I."/>
            <person name="Selva J.P."/>
            <person name="Gallo C.A."/>
            <person name="Diaz A."/>
            <person name="Albertini E."/>
            <person name="Caccamo M."/>
            <person name="Echenique V."/>
        </authorList>
    </citation>
    <scope>NUCLEOTIDE SEQUENCE [LARGE SCALE GENOMIC DNA]</scope>
    <source>
        <strain evidence="4">cv. Victoria</strain>
        <tissue evidence="3">Leaf</tissue>
    </source>
</reference>
<comment type="caution">
    <text evidence="3">The sequence shown here is derived from an EMBL/GenBank/DDBJ whole genome shotgun (WGS) entry which is preliminary data.</text>
</comment>
<feature type="region of interest" description="Disordered" evidence="1">
    <location>
        <begin position="1"/>
        <end position="33"/>
    </location>
</feature>
<keyword evidence="2" id="KW-0812">Transmembrane</keyword>
<dbReference type="Gramene" id="TVU02788">
    <property type="protein sequence ID" value="TVU02788"/>
    <property type="gene ID" value="EJB05_51703"/>
</dbReference>
<feature type="non-terminal residue" evidence="3">
    <location>
        <position position="1"/>
    </location>
</feature>
<evidence type="ECO:0000313" key="4">
    <source>
        <dbReference type="Proteomes" id="UP000324897"/>
    </source>
</evidence>
<dbReference type="OrthoDB" id="695478at2759"/>
<organism evidence="3 4">
    <name type="scientific">Eragrostis curvula</name>
    <name type="common">weeping love grass</name>
    <dbReference type="NCBI Taxonomy" id="38414"/>
    <lineage>
        <taxon>Eukaryota</taxon>
        <taxon>Viridiplantae</taxon>
        <taxon>Streptophyta</taxon>
        <taxon>Embryophyta</taxon>
        <taxon>Tracheophyta</taxon>
        <taxon>Spermatophyta</taxon>
        <taxon>Magnoliopsida</taxon>
        <taxon>Liliopsida</taxon>
        <taxon>Poales</taxon>
        <taxon>Poaceae</taxon>
        <taxon>PACMAD clade</taxon>
        <taxon>Chloridoideae</taxon>
        <taxon>Eragrostideae</taxon>
        <taxon>Eragrostidinae</taxon>
        <taxon>Eragrostis</taxon>
    </lineage>
</organism>
<feature type="transmembrane region" description="Helical" evidence="2">
    <location>
        <begin position="157"/>
        <end position="177"/>
    </location>
</feature>
<feature type="transmembrane region" description="Helical" evidence="2">
    <location>
        <begin position="189"/>
        <end position="207"/>
    </location>
</feature>